<feature type="transmembrane region" description="Helical" evidence="2">
    <location>
        <begin position="286"/>
        <end position="307"/>
    </location>
</feature>
<keyword evidence="4" id="KW-1185">Reference proteome</keyword>
<evidence type="ECO:0000313" key="3">
    <source>
        <dbReference type="EMBL" id="SMP31101.1"/>
    </source>
</evidence>
<sequence length="469" mass="54179">MAIFEDKELKKKVQYLEDERTKIWNRIVAIENENKRLKTQIIANASESAKDAAQSSRRAAEFRNKSEQRLNEANEKVGEINAKLQEANKFLGDITVAKDNVFEIKVRAEQIDENYIDLYNSLKKKIDNLNEFLTEYPELDDKLEEIQSFINEIDSNVSKSKSGLSTINLKRKEIEEFYEEVFGYFTKDDDDEEIRIDGLKQHLEDGFSELSDNIKKAEDRVTKVRSEYENQFKDFEQNHKSKYEHINEEISSLLPAALTAGLSSAFSSKKKQEEDNSITLQNRFQIGIYMLIGASFIPFIVSVFLLNKGETFDQIIYKIPRLVLAIIPMYVPILWFTYSANKKLNLSKRLIEEYAHKEVLSKTYEGLSKQINNLDSDEQTSELKYRLLSSFLQITSENPGKLISNYEASDHPVMEALEQSYKFQIAIDKLESIPGLGKVAAIIESNTKKKLQEKDEKIKEAFKNVSEET</sequence>
<feature type="coiled-coil region" evidence="1">
    <location>
        <begin position="63"/>
        <end position="90"/>
    </location>
</feature>
<keyword evidence="2" id="KW-0472">Membrane</keyword>
<comment type="caution">
    <text evidence="3">The sequence shown here is derived from an EMBL/GenBank/DDBJ whole genome shotgun (WGS) entry which is preliminary data.</text>
</comment>
<feature type="coiled-coil region" evidence="1">
    <location>
        <begin position="200"/>
        <end position="234"/>
    </location>
</feature>
<feature type="transmembrane region" description="Helical" evidence="2">
    <location>
        <begin position="319"/>
        <end position="338"/>
    </location>
</feature>
<keyword evidence="1" id="KW-0175">Coiled coil</keyword>
<organism evidence="3 4">
    <name type="scientific">Chryseobacterium profundimaris</name>
    <dbReference type="NCBI Taxonomy" id="1387275"/>
    <lineage>
        <taxon>Bacteria</taxon>
        <taxon>Pseudomonadati</taxon>
        <taxon>Bacteroidota</taxon>
        <taxon>Flavobacteriia</taxon>
        <taxon>Flavobacteriales</taxon>
        <taxon>Weeksellaceae</taxon>
        <taxon>Chryseobacterium group</taxon>
        <taxon>Chryseobacterium</taxon>
    </lineage>
</organism>
<dbReference type="Proteomes" id="UP001157960">
    <property type="component" value="Unassembled WGS sequence"/>
</dbReference>
<dbReference type="EMBL" id="FXTZ01000013">
    <property type="protein sequence ID" value="SMP31101.1"/>
    <property type="molecule type" value="Genomic_DNA"/>
</dbReference>
<evidence type="ECO:0000256" key="2">
    <source>
        <dbReference type="SAM" id="Phobius"/>
    </source>
</evidence>
<evidence type="ECO:0000256" key="1">
    <source>
        <dbReference type="SAM" id="Coils"/>
    </source>
</evidence>
<dbReference type="RefSeq" id="WP_283423257.1">
    <property type="nucleotide sequence ID" value="NZ_FXTZ01000013.1"/>
</dbReference>
<keyword evidence="2" id="KW-0812">Transmembrane</keyword>
<reference evidence="3 4" key="1">
    <citation type="submission" date="2017-05" db="EMBL/GenBank/DDBJ databases">
        <authorList>
            <person name="Varghese N."/>
            <person name="Submissions S."/>
        </authorList>
    </citation>
    <scope>NUCLEOTIDE SEQUENCE [LARGE SCALE GENOMIC DNA]</scope>
    <source>
        <strain evidence="3 4">DSM 28214</strain>
    </source>
</reference>
<evidence type="ECO:0000313" key="4">
    <source>
        <dbReference type="Proteomes" id="UP001157960"/>
    </source>
</evidence>
<name>A0ABY1PE81_9FLAO</name>
<accession>A0ABY1PE81</accession>
<gene>
    <name evidence="3" type="ORF">SAMN06264346_11357</name>
</gene>
<protein>
    <submittedName>
        <fullName evidence="3">Uncharacterized protein</fullName>
    </submittedName>
</protein>
<proteinExistence type="predicted"/>
<keyword evidence="2" id="KW-1133">Transmembrane helix</keyword>